<gene>
    <name evidence="2" type="ORF">SAMN05421541_1139</name>
</gene>
<organism evidence="2 3">
    <name type="scientific">Actinoplanes philippinensis</name>
    <dbReference type="NCBI Taxonomy" id="35752"/>
    <lineage>
        <taxon>Bacteria</taxon>
        <taxon>Bacillati</taxon>
        <taxon>Actinomycetota</taxon>
        <taxon>Actinomycetes</taxon>
        <taxon>Micromonosporales</taxon>
        <taxon>Micromonosporaceae</taxon>
        <taxon>Actinoplanes</taxon>
    </lineage>
</organism>
<keyword evidence="1" id="KW-0812">Transmembrane</keyword>
<name>A0A1I2JKB7_9ACTN</name>
<keyword evidence="1" id="KW-0472">Membrane</keyword>
<dbReference type="RefSeq" id="WP_093619715.1">
    <property type="nucleotide sequence ID" value="NZ_BOMT01000072.1"/>
</dbReference>
<evidence type="ECO:0000313" key="3">
    <source>
        <dbReference type="Proteomes" id="UP000199645"/>
    </source>
</evidence>
<dbReference type="STRING" id="35752.SAMN05421541_1139"/>
<keyword evidence="1" id="KW-1133">Transmembrane helix</keyword>
<proteinExistence type="predicted"/>
<keyword evidence="3" id="KW-1185">Reference proteome</keyword>
<evidence type="ECO:0000313" key="2">
    <source>
        <dbReference type="EMBL" id="SFF55292.1"/>
    </source>
</evidence>
<feature type="transmembrane region" description="Helical" evidence="1">
    <location>
        <begin position="34"/>
        <end position="51"/>
    </location>
</feature>
<sequence length="121" mass="12934">MATGVPAHLLAAAGLPATLVPGGAASVTAPLPLALTAVGALWTALPAVAVLRRLRRRWDRATADGPAPIDDHYRYAGFRRRIEAYAGAARDHRSPRRRAAAIDLEYALDWLAAAQTEPPRH</sequence>
<dbReference type="Proteomes" id="UP000199645">
    <property type="component" value="Unassembled WGS sequence"/>
</dbReference>
<dbReference type="EMBL" id="FONV01000013">
    <property type="protein sequence ID" value="SFF55292.1"/>
    <property type="molecule type" value="Genomic_DNA"/>
</dbReference>
<dbReference type="OrthoDB" id="3297484at2"/>
<dbReference type="AlphaFoldDB" id="A0A1I2JKB7"/>
<reference evidence="2 3" key="1">
    <citation type="submission" date="2016-10" db="EMBL/GenBank/DDBJ databases">
        <authorList>
            <person name="de Groot N.N."/>
        </authorList>
    </citation>
    <scope>NUCLEOTIDE SEQUENCE [LARGE SCALE GENOMIC DNA]</scope>
    <source>
        <strain evidence="2 3">DSM 43019</strain>
    </source>
</reference>
<accession>A0A1I2JKB7</accession>
<protein>
    <submittedName>
        <fullName evidence="2">Uncharacterized protein</fullName>
    </submittedName>
</protein>
<evidence type="ECO:0000256" key="1">
    <source>
        <dbReference type="SAM" id="Phobius"/>
    </source>
</evidence>